<dbReference type="Gene3D" id="1.10.8.650">
    <property type="entry name" value="Uncharacterised protein PF13642 yp_926445, C-terminal domain"/>
    <property type="match status" value="1"/>
</dbReference>
<reference evidence="1 2" key="1">
    <citation type="journal article" date="2015" name="BMC Genomics">
        <title>Genome mining reveals unlocked bioactive potential of marine Gram-negative bacteria.</title>
        <authorList>
            <person name="Machado H."/>
            <person name="Sonnenschein E.C."/>
            <person name="Melchiorsen J."/>
            <person name="Gram L."/>
        </authorList>
    </citation>
    <scope>NUCLEOTIDE SEQUENCE [LARGE SCALE GENOMIC DNA]</scope>
    <source>
        <strain evidence="1 2">S2471</strain>
    </source>
</reference>
<evidence type="ECO:0000313" key="1">
    <source>
        <dbReference type="EMBL" id="KJZ10463.1"/>
    </source>
</evidence>
<proteinExistence type="predicted"/>
<dbReference type="AlphaFoldDB" id="A0A0F4QS18"/>
<gene>
    <name evidence="1" type="ORF">TW77_07180</name>
</gene>
<dbReference type="OrthoDB" id="6310115at2"/>
<evidence type="ECO:0000313" key="2">
    <source>
        <dbReference type="Proteomes" id="UP000033452"/>
    </source>
</evidence>
<dbReference type="Pfam" id="PF13642">
    <property type="entry name" value="DUF4144"/>
    <property type="match status" value="1"/>
</dbReference>
<name>A0A0F4QS18_9GAMM</name>
<protein>
    <submittedName>
        <fullName evidence="1">Uncharacterized protein</fullName>
    </submittedName>
</protein>
<keyword evidence="2" id="KW-1185">Reference proteome</keyword>
<dbReference type="Proteomes" id="UP000033452">
    <property type="component" value="Unassembled WGS sequence"/>
</dbReference>
<dbReference type="EMBL" id="JXYA01000015">
    <property type="protein sequence ID" value="KJZ10463.1"/>
    <property type="molecule type" value="Genomic_DNA"/>
</dbReference>
<comment type="caution">
    <text evidence="1">The sequence shown here is derived from an EMBL/GenBank/DDBJ whole genome shotgun (WGS) entry which is preliminary data.</text>
</comment>
<dbReference type="RefSeq" id="WP_046004297.1">
    <property type="nucleotide sequence ID" value="NZ_JXYA01000015.1"/>
</dbReference>
<organism evidence="1 2">
    <name type="scientific">Pseudoalteromonas rubra</name>
    <dbReference type="NCBI Taxonomy" id="43658"/>
    <lineage>
        <taxon>Bacteria</taxon>
        <taxon>Pseudomonadati</taxon>
        <taxon>Pseudomonadota</taxon>
        <taxon>Gammaproteobacteria</taxon>
        <taxon>Alteromonadales</taxon>
        <taxon>Pseudoalteromonadaceae</taxon>
        <taxon>Pseudoalteromonas</taxon>
    </lineage>
</organism>
<dbReference type="InterPro" id="IPR025284">
    <property type="entry name" value="DUF4144"/>
</dbReference>
<sequence>MTIKSYPFLLWLDQSLAYVRSEDELTEMCHYAGPDEGICIYSDGRYLTRSGQAVTPLPADALTRLVQQTLVQEGQCCVSKLSECSVEDAFKLLEDIR</sequence>
<accession>A0A0F4QS18</accession>
<dbReference type="PATRIC" id="fig|43658.5.peg.1515"/>